<dbReference type="GO" id="GO:0007035">
    <property type="term" value="P:vacuolar acidification"/>
    <property type="evidence" value="ECO:0007669"/>
    <property type="project" value="TreeGrafter"/>
</dbReference>
<protein>
    <submittedName>
        <fullName evidence="3">WD40 repeat</fullName>
    </submittedName>
</protein>
<dbReference type="STRING" id="337451.A0A443PRJ2"/>
<accession>A0A443PRJ2</accession>
<dbReference type="InterPro" id="IPR022033">
    <property type="entry name" value="Rav1p_C"/>
</dbReference>
<gene>
    <name evidence="3" type="ORF">CKAN_02262800</name>
</gene>
<keyword evidence="4" id="KW-1185">Reference proteome</keyword>
<evidence type="ECO:0000313" key="4">
    <source>
        <dbReference type="Proteomes" id="UP000283530"/>
    </source>
</evidence>
<dbReference type="GO" id="GO:0043291">
    <property type="term" value="C:RAVE complex"/>
    <property type="evidence" value="ECO:0007669"/>
    <property type="project" value="TreeGrafter"/>
</dbReference>
<feature type="domain" description="RAVE complex protein Rav1 C-terminal" evidence="2">
    <location>
        <begin position="1035"/>
        <end position="1467"/>
    </location>
</feature>
<feature type="region of interest" description="Disordered" evidence="1">
    <location>
        <begin position="2294"/>
        <end position="2321"/>
    </location>
</feature>
<comment type="caution">
    <text evidence="3">The sequence shown here is derived from an EMBL/GenBank/DDBJ whole genome shotgun (WGS) entry which is preliminary data.</text>
</comment>
<dbReference type="InterPro" id="IPR036322">
    <property type="entry name" value="WD40_repeat_dom_sf"/>
</dbReference>
<dbReference type="Pfam" id="PF12234">
    <property type="entry name" value="Rav1p_C"/>
    <property type="match status" value="1"/>
</dbReference>
<dbReference type="InterPro" id="IPR015943">
    <property type="entry name" value="WD40/YVTN_repeat-like_dom_sf"/>
</dbReference>
<dbReference type="Gene3D" id="2.130.10.10">
    <property type="entry name" value="YVTN repeat-like/Quinoprotein amine dehydrogenase"/>
    <property type="match status" value="2"/>
</dbReference>
<dbReference type="EMBL" id="QPKB01000010">
    <property type="protein sequence ID" value="RWR93379.1"/>
    <property type="molecule type" value="Genomic_DNA"/>
</dbReference>
<organism evidence="3 4">
    <name type="scientific">Cinnamomum micranthum f. kanehirae</name>
    <dbReference type="NCBI Taxonomy" id="337451"/>
    <lineage>
        <taxon>Eukaryota</taxon>
        <taxon>Viridiplantae</taxon>
        <taxon>Streptophyta</taxon>
        <taxon>Embryophyta</taxon>
        <taxon>Tracheophyta</taxon>
        <taxon>Spermatophyta</taxon>
        <taxon>Magnoliopsida</taxon>
        <taxon>Magnoliidae</taxon>
        <taxon>Laurales</taxon>
        <taxon>Lauraceae</taxon>
        <taxon>Cinnamomum</taxon>
    </lineage>
</organism>
<dbReference type="InterPro" id="IPR001680">
    <property type="entry name" value="WD40_rpt"/>
</dbReference>
<dbReference type="PANTHER" id="PTHR13950:SF9">
    <property type="entry name" value="RABCONNECTIN-3A"/>
    <property type="match status" value="1"/>
</dbReference>
<feature type="compositionally biased region" description="Polar residues" evidence="1">
    <location>
        <begin position="1"/>
        <end position="12"/>
    </location>
</feature>
<feature type="compositionally biased region" description="Basic and acidic residues" evidence="1">
    <location>
        <begin position="2301"/>
        <end position="2310"/>
    </location>
</feature>
<reference evidence="3 4" key="1">
    <citation type="journal article" date="2019" name="Nat. Plants">
        <title>Stout camphor tree genome fills gaps in understanding of flowering plant genome evolution.</title>
        <authorList>
            <person name="Chaw S.M."/>
            <person name="Liu Y.C."/>
            <person name="Wu Y.W."/>
            <person name="Wang H.Y."/>
            <person name="Lin C.I."/>
            <person name="Wu C.S."/>
            <person name="Ke H.M."/>
            <person name="Chang L.Y."/>
            <person name="Hsu C.Y."/>
            <person name="Yang H.T."/>
            <person name="Sudianto E."/>
            <person name="Hsu M.H."/>
            <person name="Wu K.P."/>
            <person name="Wang L.N."/>
            <person name="Leebens-Mack J.H."/>
            <person name="Tsai I.J."/>
        </authorList>
    </citation>
    <scope>NUCLEOTIDE SEQUENCE [LARGE SCALE GENOMIC DNA]</scope>
    <source>
        <strain evidence="4">cv. Chaw 1501</strain>
        <tissue evidence="3">Young leaves</tissue>
    </source>
</reference>
<sequence>MANISSTSTPSHTLKHVEEEEDEVSSTFPLQLIRSHPIPPAPNGSDSSIDFLHDFAGFSWIAYAASSLLVISHFPSPLSQEQTLIGPIFRQVLQPPCGGDGPAEVKAVAWSPSLPSDGEIAAASENRICLYSAEPGTAEGSFFWRQIAGLVQSSAVEAMQWTASGDGLIAAGILEVVLWKKKNKIWEVAWKTRTEAPQTLVAATWTIEGPAATAARAFNHPGGQHFDLSSLPREASRCVLIYHGDGKSGFVKLELCHPQPVTMIQWRPSTVIASKSYASHSRREVLLTCCLDGTVRLWCEIDSGRSRKPVKDAIDQKTIKRSFHVAAVIEMNQLLKGTLGTDAFIRWAVDVRDLICEFQGPRDCFPTEVSEFDTAGRCEWLIGVGPDSSLTFWAIHFLDDLSPLRFPRITLWKKQNLLDFPAGHVWNTSNPNSRSRPIFVQAAVSRSQLSGPPTMCSLLLLQPDNSIYWSQLYNPVSGNAEDGILSEASKESYLSCFSSGNLNQDGHTGHILQVAVHPFSCEVELVVSLDSDGLLLFWSLPTMNCNFGLPTLVNPTWKLLGRIATHDLLTNVAYSTLRWAPSVLNEKQLLLMGHGGGIDCFMIIISGSEGEELFFHKICTIPFPGHSHGHGPDHIYTISLHSTCTQSFVSDSFILIGIWMKEFLALSWKVVVHSEDLNGSSCACGFNTGNVATPKAQMFECALDGRRYCVVANLCSSKLPDPHSHDHVTSVAVACPENWMPSVQRKWPFNGLCNNASTYQMATGCSDGSLKLWRICQVESSTSHFEGEPITWELVGKFTANQGPVRMISVSSCGSKIATINTVDSDSSDFLHIWESVCLTGVGNFFLEDSIPLDGSAVALDWLAVGNGQLLLGVCMQNELRIFAQKRCIKPIQARSPKFLAPHVWFCVAFGCTSPTTRDFFWGPGSMPILVHDAFFCPFSLWSSCIDVTSQFNFCSKCTKEWPAHCIGEIDKYMFYSVYTGDICNTKTSPVDENDRGCELLAPANIKMKNEYGFCNFCLTISQQQYEFFTNGGLHNMLERVENLCGPLPIYHPEAVFQCLCSGNWKRAYVAVRHLVECLGSAETSDKCGEANNFRKPCNIIPQIQLSQYFGGLSSSIHDKGLQWGGGISSEIAGSLFERSFFPLEEVNSTASFSGNMLGVTPEKSEITRFIEALEKSHDLTAIMNMDKAQILATVDLLGEVCDSCYSSAYESFDEPGQRFWAAARFQRLYFLRKFGRSAVAEELVIDSSLIAWASQSDCHDNLFSSLLPNEPSWLEMRSLGVGYWFTNAAGLRTKMEKLARLQYLRKKDPKDCALLYLALNRLQVLTGLFKVSKNEKDKPLVGFLSRNFQEEKNKAAALKNAYVLMGKHQLELAIAFFLLGGDATSAVSICAKNLGDEQLALVICRLVEGYGGPLERHLISTFLLPTAIEKGDYWLASMLEWALGNYSESFRKLISSRRESTIDKVAIQCSHAAFADPSNSQYCALLASKTSMKNSVGEYTAGILSRWATWMTASTLNRCGFPLEALACLSSSLNAIEVKDQVSLSDVGKLTSFHEILRPSQYDANWLLGDVAYRLESYAKTNLAMQYISKLLLEHPNWPETHLASSCAPVFSKEYETGQYELLMERFEHKLNTGVALLDQKYSLESVGLLNKVLIFAYNNGLLLLGYSVLHGYASRKHPHNNGNTVDSFILYPSLPKLLLKAGEEVSFLLVRYVVASCISCSAMRQTIHRRDSFCESRSGRFHAWYLCLQDVIFSSRSITPLLKLYSSNFLPEDITVKIFATLDLLEYFLYFALAWSQRNPKGLFLLIQPILTASIDSTNPDIKAADLKKVLYPTAELIQDALCAYEGNTLASNFQDVHGESTILAVPDDGKWLVIGVCLWRHLSNLSNGLLYTLMTDFEVDCSNIPVCGGPSWPSCSADCQSNLVSTLKPIKLFPMILAKLLRTTLAYVSQSLSKRLVSFLEQKVEKGLPVPFLGLLEEDGQIQPRALHNILRQGSETLKANNADVMPFYEILWEVSVNLKDIRESFLLEKIKGLRSVAHKLSNNWTDIHKGIMAVYEHTDTINHRVINSSSSITESGSAARNLPSGNNNFMVTRQKNAPLFREVPCFQNPKEIFKKNGELIEAMCVNSLDRQQGALASNRKGLIFFNFKIEGSSREQAEYIWSETDWPKNGWAGSESTPIPTFVSPGIGLGSKKGAHLGLGGATIGRGTLARPGRDLTGGGAFGIPGYAGVGASGLGWGEQEDFEFVDPPATVQNISTRALSSHPSRPLFLVGSSNTHVYLWEGFIQECQRSSKRKVEKQEKEKEIGEGTEESNNLLG</sequence>
<proteinExistence type="predicted"/>
<evidence type="ECO:0000313" key="3">
    <source>
        <dbReference type="EMBL" id="RWR93379.1"/>
    </source>
</evidence>
<dbReference type="Proteomes" id="UP000283530">
    <property type="component" value="Unassembled WGS sequence"/>
</dbReference>
<name>A0A443PRJ2_9MAGN</name>
<dbReference type="InterPro" id="IPR052208">
    <property type="entry name" value="DmX-like/RAVE_component"/>
</dbReference>
<evidence type="ECO:0000259" key="2">
    <source>
        <dbReference type="Pfam" id="PF12234"/>
    </source>
</evidence>
<dbReference type="PANTHER" id="PTHR13950">
    <property type="entry name" value="RABCONNECTIN-RELATED"/>
    <property type="match status" value="1"/>
</dbReference>
<feature type="region of interest" description="Disordered" evidence="1">
    <location>
        <begin position="1"/>
        <end position="28"/>
    </location>
</feature>
<dbReference type="SUPFAM" id="SSF50978">
    <property type="entry name" value="WD40 repeat-like"/>
    <property type="match status" value="1"/>
</dbReference>
<evidence type="ECO:0000256" key="1">
    <source>
        <dbReference type="SAM" id="MobiDB-lite"/>
    </source>
</evidence>
<dbReference type="SMART" id="SM00320">
    <property type="entry name" value="WD40"/>
    <property type="match status" value="7"/>
</dbReference>
<dbReference type="OrthoDB" id="342131at2759"/>